<feature type="domain" description="Ketosynthase family 3 (KS3)" evidence="17">
    <location>
        <begin position="2"/>
        <end position="408"/>
    </location>
</feature>
<sequence length="411" mass="44269">MKKRVVITGAGVISPVGNNVLDFISNIKGCVNGVGEISAFDNSLYKTKLAAEVKNFNPKDFNIEGSRKKDRFLQFAIAAAKEACKNSAYVINEENEFKTGVVVGSGIGGIISIEEEHKKYLNKGPKRVSSHFIPKSIINMAAGHVSIELGTRGVCISDVSACATGTDCIGHAYRLIKDGYQDAVFAGGCEASICELAISGFESMTALSFSDDINRASIPFDKERNGFVMGEGSAILLLESLDSALKRDANIICEIVGYGQTSDAYHITAPNPDCKGVVKSMQDSINEAEIDISEIDYINAHGTSTALNDEVETNAIKKLFEEHSKNLAVSSTKSMTGHMLGAAGSAEALICAYALRDGFIPSTINYKHKDENCDLDYVVEGTRYEKIEYAMSNSLGFGGHNSTIVLKKYNK</sequence>
<reference evidence="18" key="1">
    <citation type="thesis" date="2015" institute="Rutgers" country="The State University of New Jersey, 14 College Farm Rd., New Brunswick, NJ, USA">
        <title>Ammonia toxicity in bacteria and its implications for treatment of and resource recovery from highly nitrogenous organic wastes.</title>
        <authorList>
            <person name="Luther A.K."/>
        </authorList>
    </citation>
    <scope>NUCLEOTIDE SEQUENCE</scope>
    <source>
        <strain evidence="18">RT-10B</strain>
    </source>
</reference>
<dbReference type="SMART" id="SM00825">
    <property type="entry name" value="PKS_KS"/>
    <property type="match status" value="1"/>
</dbReference>
<evidence type="ECO:0000256" key="5">
    <source>
        <dbReference type="ARBA" id="ARBA00022516"/>
    </source>
</evidence>
<dbReference type="AlphaFoldDB" id="A0A2P7Q251"/>
<dbReference type="Gene3D" id="3.40.47.10">
    <property type="match status" value="1"/>
</dbReference>
<evidence type="ECO:0000256" key="3">
    <source>
        <dbReference type="ARBA" id="ARBA00012356"/>
    </source>
</evidence>
<evidence type="ECO:0000256" key="10">
    <source>
        <dbReference type="ARBA" id="ARBA00023315"/>
    </source>
</evidence>
<dbReference type="InterPro" id="IPR017568">
    <property type="entry name" value="3-oxoacyl-ACP_synth-2"/>
</dbReference>
<evidence type="ECO:0000256" key="9">
    <source>
        <dbReference type="ARBA" id="ARBA00023160"/>
    </source>
</evidence>
<comment type="function">
    <text evidence="11 14">Involved in the type II fatty acid elongation cycle. Catalyzes the elongation of a wide range of acyl-ACP by the addition of two carbons from malonyl-ACP to an acyl acceptor. Can efficiently catalyze the conversion of palmitoleoyl-ACP (cis-hexadec-9-enoyl-ACP) to cis-vaccenoyl-ACP (cis-octadec-11-enoyl-ACP), an essential step in the thermal regulation of fatty acid composition.</text>
</comment>
<dbReference type="FunFam" id="3.40.47.10:FF:000018">
    <property type="entry name" value="3-oxoacyl-[acyl-carrier-protein] synthase 2"/>
    <property type="match status" value="1"/>
</dbReference>
<dbReference type="EMBL" id="JYGE01000002">
    <property type="protein sequence ID" value="PSJ32035.1"/>
    <property type="molecule type" value="Genomic_DNA"/>
</dbReference>
<dbReference type="UniPathway" id="UPA00094"/>
<dbReference type="InterPro" id="IPR016039">
    <property type="entry name" value="Thiolase-like"/>
</dbReference>
<dbReference type="Pfam" id="PF00109">
    <property type="entry name" value="ketoacyl-synt"/>
    <property type="match status" value="1"/>
</dbReference>
<dbReference type="GO" id="GO:0005829">
    <property type="term" value="C:cytosol"/>
    <property type="evidence" value="ECO:0007669"/>
    <property type="project" value="TreeGrafter"/>
</dbReference>
<dbReference type="SUPFAM" id="SSF53901">
    <property type="entry name" value="Thiolase-like"/>
    <property type="match status" value="2"/>
</dbReference>
<organism evidence="18 19">
    <name type="scientific">Peptostreptococcus russellii</name>
    <dbReference type="NCBI Taxonomy" id="215200"/>
    <lineage>
        <taxon>Bacteria</taxon>
        <taxon>Bacillati</taxon>
        <taxon>Bacillota</taxon>
        <taxon>Clostridia</taxon>
        <taxon>Peptostreptococcales</taxon>
        <taxon>Peptostreptococcaceae</taxon>
        <taxon>Peptostreptococcus</taxon>
    </lineage>
</organism>
<evidence type="ECO:0000256" key="4">
    <source>
        <dbReference type="ARBA" id="ARBA00014657"/>
    </source>
</evidence>
<keyword evidence="7" id="KW-0276">Fatty acid metabolism</keyword>
<evidence type="ECO:0000256" key="7">
    <source>
        <dbReference type="ARBA" id="ARBA00022832"/>
    </source>
</evidence>
<dbReference type="EC" id="2.3.1.179" evidence="3 14"/>
<dbReference type="InterPro" id="IPR014031">
    <property type="entry name" value="Ketoacyl_synth_C"/>
</dbReference>
<accession>A0A2P7Q251</accession>
<feature type="active site" description="For beta-ketoacyl synthase activity" evidence="15">
    <location>
        <position position="162"/>
    </location>
</feature>
<keyword evidence="5 14" id="KW-0444">Lipid biosynthesis</keyword>
<dbReference type="NCBIfam" id="TIGR03150">
    <property type="entry name" value="fabF"/>
    <property type="match status" value="1"/>
</dbReference>
<dbReference type="GO" id="GO:0030497">
    <property type="term" value="P:fatty acid elongation"/>
    <property type="evidence" value="ECO:0007669"/>
    <property type="project" value="UniProtKB-ARBA"/>
</dbReference>
<evidence type="ECO:0000313" key="19">
    <source>
        <dbReference type="Proteomes" id="UP000241434"/>
    </source>
</evidence>
<keyword evidence="10 14" id="KW-0012">Acyltransferase</keyword>
<evidence type="ECO:0000256" key="15">
    <source>
        <dbReference type="PIRSR" id="PIRSR000447-1"/>
    </source>
</evidence>
<evidence type="ECO:0000256" key="11">
    <source>
        <dbReference type="ARBA" id="ARBA00024006"/>
    </source>
</evidence>
<dbReference type="NCBIfam" id="NF005589">
    <property type="entry name" value="PRK07314.1"/>
    <property type="match status" value="1"/>
</dbReference>
<dbReference type="InterPro" id="IPR020841">
    <property type="entry name" value="PKS_Beta-ketoAc_synthase_dom"/>
</dbReference>
<evidence type="ECO:0000256" key="13">
    <source>
        <dbReference type="ARBA" id="ARBA00047659"/>
    </source>
</evidence>
<evidence type="ECO:0000256" key="2">
    <source>
        <dbReference type="ARBA" id="ARBA00008467"/>
    </source>
</evidence>
<dbReference type="RefSeq" id="WP_106776016.1">
    <property type="nucleotide sequence ID" value="NZ_JBGGGQ010000002.1"/>
</dbReference>
<evidence type="ECO:0000256" key="6">
    <source>
        <dbReference type="ARBA" id="ARBA00022679"/>
    </source>
</evidence>
<evidence type="ECO:0000256" key="14">
    <source>
        <dbReference type="PIRNR" id="PIRNR000447"/>
    </source>
</evidence>
<dbReference type="FunFam" id="3.40.47.10:FF:000029">
    <property type="entry name" value="3-oxoacyl-[acyl-carrier-protein] synthase 1"/>
    <property type="match status" value="1"/>
</dbReference>
<evidence type="ECO:0000256" key="1">
    <source>
        <dbReference type="ARBA" id="ARBA00005194"/>
    </source>
</evidence>
<dbReference type="Proteomes" id="UP000241434">
    <property type="component" value="Unassembled WGS sequence"/>
</dbReference>
<keyword evidence="9 14" id="KW-0275">Fatty acid biosynthesis</keyword>
<dbReference type="GO" id="GO:0004315">
    <property type="term" value="F:3-oxoacyl-[acyl-carrier-protein] synthase activity"/>
    <property type="evidence" value="ECO:0007669"/>
    <property type="project" value="UniProtKB-UniRule"/>
</dbReference>
<comment type="catalytic activity">
    <reaction evidence="12 14">
        <text>(9Z)-hexadecenoyl-[ACP] + malonyl-[ACP] + H(+) = 3-oxo-(11Z)-octadecenoyl-[ACP] + holo-[ACP] + CO2</text>
        <dbReference type="Rhea" id="RHEA:55040"/>
        <dbReference type="Rhea" id="RHEA-COMP:9623"/>
        <dbReference type="Rhea" id="RHEA-COMP:9685"/>
        <dbReference type="Rhea" id="RHEA-COMP:10800"/>
        <dbReference type="Rhea" id="RHEA-COMP:14074"/>
        <dbReference type="ChEBI" id="CHEBI:15378"/>
        <dbReference type="ChEBI" id="CHEBI:16526"/>
        <dbReference type="ChEBI" id="CHEBI:64479"/>
        <dbReference type="ChEBI" id="CHEBI:78449"/>
        <dbReference type="ChEBI" id="CHEBI:83989"/>
        <dbReference type="ChEBI" id="CHEBI:138538"/>
        <dbReference type="EC" id="2.3.1.179"/>
    </reaction>
</comment>
<dbReference type="Pfam" id="PF02801">
    <property type="entry name" value="Ketoacyl-synt_C"/>
    <property type="match status" value="1"/>
</dbReference>
<evidence type="ECO:0000256" key="12">
    <source>
        <dbReference type="ARBA" id="ARBA00047318"/>
    </source>
</evidence>
<comment type="similarity">
    <text evidence="2 14 16">Belongs to the thiolase-like superfamily. Beta-ketoacyl-ACP synthases family.</text>
</comment>
<protein>
    <recommendedName>
        <fullName evidence="4 14">3-oxoacyl-[acyl-carrier-protein] synthase 2</fullName>
        <ecNumber evidence="3 14">2.3.1.179</ecNumber>
    </recommendedName>
</protein>
<dbReference type="PIRSF" id="PIRSF000447">
    <property type="entry name" value="KAS_II"/>
    <property type="match status" value="1"/>
</dbReference>
<evidence type="ECO:0000256" key="16">
    <source>
        <dbReference type="RuleBase" id="RU003694"/>
    </source>
</evidence>
<keyword evidence="6 14" id="KW-0808">Transferase</keyword>
<comment type="pathway">
    <text evidence="1 14">Lipid metabolism; fatty acid biosynthesis.</text>
</comment>
<comment type="caution">
    <text evidence="18">The sequence shown here is derived from an EMBL/GenBank/DDBJ whole genome shotgun (WGS) entry which is preliminary data.</text>
</comment>
<dbReference type="OrthoDB" id="9808669at2"/>
<dbReference type="CDD" id="cd00834">
    <property type="entry name" value="KAS_I_II"/>
    <property type="match status" value="1"/>
</dbReference>
<keyword evidence="8" id="KW-0443">Lipid metabolism</keyword>
<dbReference type="PANTHER" id="PTHR11712:SF336">
    <property type="entry name" value="3-OXOACYL-[ACYL-CARRIER-PROTEIN] SYNTHASE, MITOCHONDRIAL"/>
    <property type="match status" value="1"/>
</dbReference>
<comment type="catalytic activity">
    <reaction evidence="13 14">
        <text>a fatty acyl-[ACP] + malonyl-[ACP] + H(+) = a 3-oxoacyl-[ACP] + holo-[ACP] + CO2</text>
        <dbReference type="Rhea" id="RHEA:22836"/>
        <dbReference type="Rhea" id="RHEA-COMP:9623"/>
        <dbReference type="Rhea" id="RHEA-COMP:9685"/>
        <dbReference type="Rhea" id="RHEA-COMP:9916"/>
        <dbReference type="Rhea" id="RHEA-COMP:14125"/>
        <dbReference type="ChEBI" id="CHEBI:15378"/>
        <dbReference type="ChEBI" id="CHEBI:16526"/>
        <dbReference type="ChEBI" id="CHEBI:64479"/>
        <dbReference type="ChEBI" id="CHEBI:78449"/>
        <dbReference type="ChEBI" id="CHEBI:78776"/>
        <dbReference type="ChEBI" id="CHEBI:138651"/>
    </reaction>
</comment>
<dbReference type="InterPro" id="IPR000794">
    <property type="entry name" value="Beta-ketoacyl_synthase"/>
</dbReference>
<evidence type="ECO:0000313" key="18">
    <source>
        <dbReference type="EMBL" id="PSJ32035.1"/>
    </source>
</evidence>
<dbReference type="InterPro" id="IPR014030">
    <property type="entry name" value="Ketoacyl_synth_N"/>
</dbReference>
<gene>
    <name evidence="18" type="ORF">UF10_01100</name>
</gene>
<proteinExistence type="inferred from homology"/>
<dbReference type="PANTHER" id="PTHR11712">
    <property type="entry name" value="POLYKETIDE SYNTHASE-RELATED"/>
    <property type="match status" value="1"/>
</dbReference>
<dbReference type="PROSITE" id="PS52004">
    <property type="entry name" value="KS3_2"/>
    <property type="match status" value="1"/>
</dbReference>
<evidence type="ECO:0000256" key="8">
    <source>
        <dbReference type="ARBA" id="ARBA00023098"/>
    </source>
</evidence>
<name>A0A2P7Q251_9FIRM</name>
<keyword evidence="19" id="KW-1185">Reference proteome</keyword>
<evidence type="ECO:0000259" key="17">
    <source>
        <dbReference type="PROSITE" id="PS52004"/>
    </source>
</evidence>